<feature type="transmembrane region" description="Helical" evidence="2">
    <location>
        <begin position="112"/>
        <end position="131"/>
    </location>
</feature>
<feature type="compositionally biased region" description="Low complexity" evidence="1">
    <location>
        <begin position="59"/>
        <end position="99"/>
    </location>
</feature>
<gene>
    <name evidence="3" type="ORF">EV652_107320</name>
</gene>
<proteinExistence type="predicted"/>
<keyword evidence="4" id="KW-1185">Reference proteome</keyword>
<keyword evidence="2" id="KW-0472">Membrane</keyword>
<evidence type="ECO:0000256" key="1">
    <source>
        <dbReference type="SAM" id="MobiDB-lite"/>
    </source>
</evidence>
<dbReference type="AlphaFoldDB" id="A0A4V2RZI0"/>
<feature type="region of interest" description="Disordered" evidence="1">
    <location>
        <begin position="54"/>
        <end position="99"/>
    </location>
</feature>
<accession>A0A4V2RZI0</accession>
<evidence type="ECO:0000313" key="4">
    <source>
        <dbReference type="Proteomes" id="UP000294508"/>
    </source>
</evidence>
<evidence type="ECO:0000313" key="3">
    <source>
        <dbReference type="EMBL" id="TCO26428.1"/>
    </source>
</evidence>
<name>A0A4V2RZI0_9ACTN</name>
<evidence type="ECO:0000256" key="2">
    <source>
        <dbReference type="SAM" id="Phobius"/>
    </source>
</evidence>
<dbReference type="EMBL" id="SLWN01000007">
    <property type="protein sequence ID" value="TCO26428.1"/>
    <property type="molecule type" value="Genomic_DNA"/>
</dbReference>
<protein>
    <submittedName>
        <fullName evidence="3">Uncharacterized protein</fullName>
    </submittedName>
</protein>
<sequence>MAPYLAAVRNYWALLPAIAVIIGLILLYAIPTLINPQWTSSILALFRQFPEDAEPAPDQAHGQAQGQAQNQAQNQAQHQAQSQAPGQAQQQGEQAQRPAGILGPQQIKSRRMLAGVLVAAAVGLFGFNVSLNREANACYQAAKAWGASDGKPAEDPCINMIYGSFFGDGQGEANEDTQQPVKAYQVVHKKKPTYLRWIQNAPKYDEADLLVGTGLSCNLDLRIMEEEDKVVVLVDANQPCPNEDNVSLTAFKLKKPLGDRQVVTVDDKPMERINPDVDSWPTVVKKLITGG</sequence>
<organism evidence="3 4">
    <name type="scientific">Kribbella steppae</name>
    <dbReference type="NCBI Taxonomy" id="2512223"/>
    <lineage>
        <taxon>Bacteria</taxon>
        <taxon>Bacillati</taxon>
        <taxon>Actinomycetota</taxon>
        <taxon>Actinomycetes</taxon>
        <taxon>Propionibacteriales</taxon>
        <taxon>Kribbellaceae</taxon>
        <taxon>Kribbella</taxon>
    </lineage>
</organism>
<dbReference type="Proteomes" id="UP000294508">
    <property type="component" value="Unassembled WGS sequence"/>
</dbReference>
<keyword evidence="2" id="KW-1133">Transmembrane helix</keyword>
<feature type="transmembrane region" description="Helical" evidence="2">
    <location>
        <begin position="12"/>
        <end position="30"/>
    </location>
</feature>
<reference evidence="3 4" key="1">
    <citation type="journal article" date="2015" name="Stand. Genomic Sci.">
        <title>Genomic Encyclopedia of Bacterial and Archaeal Type Strains, Phase III: the genomes of soil and plant-associated and newly described type strains.</title>
        <authorList>
            <person name="Whitman W.B."/>
            <person name="Woyke T."/>
            <person name="Klenk H.P."/>
            <person name="Zhou Y."/>
            <person name="Lilburn T.G."/>
            <person name="Beck B.J."/>
            <person name="De Vos P."/>
            <person name="Vandamme P."/>
            <person name="Eisen J.A."/>
            <person name="Garrity G."/>
            <person name="Hugenholtz P."/>
            <person name="Kyrpides N.C."/>
        </authorList>
    </citation>
    <scope>NUCLEOTIDE SEQUENCE [LARGE SCALE GENOMIC DNA]</scope>
    <source>
        <strain evidence="3 4">VKM Ac-2572</strain>
    </source>
</reference>
<comment type="caution">
    <text evidence="3">The sequence shown here is derived from an EMBL/GenBank/DDBJ whole genome shotgun (WGS) entry which is preliminary data.</text>
</comment>
<keyword evidence="2" id="KW-0812">Transmembrane</keyword>
<dbReference type="OrthoDB" id="3813755at2"/>